<proteinExistence type="inferred from homology"/>
<name>A0AAF0J8J9_9BASI</name>
<dbReference type="InterPro" id="IPR018261">
    <property type="entry name" value="Ribosomal_bL27_CS"/>
</dbReference>
<dbReference type="EMBL" id="CP119896">
    <property type="protein sequence ID" value="WFD28105.1"/>
    <property type="molecule type" value="Genomic_DNA"/>
</dbReference>
<accession>A0AAF0J8J9</accession>
<gene>
    <name evidence="5" type="primary">MRPL2</name>
    <name evidence="5" type="ORF">MNAN1_003111</name>
</gene>
<evidence type="ECO:0000256" key="3">
    <source>
        <dbReference type="ARBA" id="ARBA00023274"/>
    </source>
</evidence>
<evidence type="ECO:0000256" key="1">
    <source>
        <dbReference type="ARBA" id="ARBA00010797"/>
    </source>
</evidence>
<protein>
    <recommendedName>
        <fullName evidence="4">Large ribosomal subunit protein bL27m</fullName>
    </recommendedName>
</protein>
<dbReference type="InterPro" id="IPR001684">
    <property type="entry name" value="Ribosomal_bL27"/>
</dbReference>
<dbReference type="PRINTS" id="PR00063">
    <property type="entry name" value="RIBOSOMALL27"/>
</dbReference>
<dbReference type="PROSITE" id="PS00831">
    <property type="entry name" value="RIBOSOMAL_L27"/>
    <property type="match status" value="1"/>
</dbReference>
<dbReference type="Pfam" id="PF01016">
    <property type="entry name" value="Ribosomal_L27"/>
    <property type="match status" value="1"/>
</dbReference>
<dbReference type="GO" id="GO:0005762">
    <property type="term" value="C:mitochondrial large ribosomal subunit"/>
    <property type="evidence" value="ECO:0007669"/>
    <property type="project" value="TreeGrafter"/>
</dbReference>
<evidence type="ECO:0000313" key="6">
    <source>
        <dbReference type="Proteomes" id="UP001213623"/>
    </source>
</evidence>
<dbReference type="SUPFAM" id="SSF110324">
    <property type="entry name" value="Ribosomal L27 protein-like"/>
    <property type="match status" value="1"/>
</dbReference>
<keyword evidence="2 5" id="KW-0689">Ribosomal protein</keyword>
<dbReference type="AlphaFoldDB" id="A0AAF0J8J9"/>
<evidence type="ECO:0000256" key="4">
    <source>
        <dbReference type="ARBA" id="ARBA00035267"/>
    </source>
</evidence>
<organism evidence="5 6">
    <name type="scientific">Malassezia nana</name>
    <dbReference type="NCBI Taxonomy" id="180528"/>
    <lineage>
        <taxon>Eukaryota</taxon>
        <taxon>Fungi</taxon>
        <taxon>Dikarya</taxon>
        <taxon>Basidiomycota</taxon>
        <taxon>Ustilaginomycotina</taxon>
        <taxon>Malasseziomycetes</taxon>
        <taxon>Malasseziales</taxon>
        <taxon>Malasseziaceae</taxon>
        <taxon>Malassezia</taxon>
    </lineage>
</organism>
<reference evidence="5" key="1">
    <citation type="submission" date="2023-03" db="EMBL/GenBank/DDBJ databases">
        <title>Mating type loci evolution in Malassezia.</title>
        <authorList>
            <person name="Coelho M.A."/>
        </authorList>
    </citation>
    <scope>NUCLEOTIDE SEQUENCE</scope>
    <source>
        <strain evidence="5">CBS 9557</strain>
    </source>
</reference>
<keyword evidence="6" id="KW-1185">Reference proteome</keyword>
<sequence length="237" mass="25574">MALRPGLVGAALGSAMRTPSLRIATAVPTALIPSAALARASLSLADSPLPVFGFGAAVQTRNSAKRGGGTTKNNRNSVGRRLGVKKAGSTAVVSGNIIVRQRGTSWHPGEHVRMGRDHTLYATAPGFVRFYKPHPEAKSATKAPPAPMGALPLRPLSRDTVHALSPEAVRPHPSSRKRERRYVGVVLHRDEKLPRHPSQPRSRLFDKVDLNALEREKELLRQGYEPLAQHPSLSSTL</sequence>
<keyword evidence="3" id="KW-0687">Ribonucleoprotein</keyword>
<dbReference type="Gene3D" id="2.40.50.100">
    <property type="match status" value="1"/>
</dbReference>
<dbReference type="Proteomes" id="UP001213623">
    <property type="component" value="Chromosome 5"/>
</dbReference>
<evidence type="ECO:0000313" key="5">
    <source>
        <dbReference type="EMBL" id="WFD28105.1"/>
    </source>
</evidence>
<dbReference type="PANTHER" id="PTHR15893">
    <property type="entry name" value="RIBOSOMAL PROTEIN L27"/>
    <property type="match status" value="1"/>
</dbReference>
<dbReference type="NCBIfam" id="TIGR00062">
    <property type="entry name" value="L27"/>
    <property type="match status" value="1"/>
</dbReference>
<evidence type="ECO:0000256" key="2">
    <source>
        <dbReference type="ARBA" id="ARBA00022980"/>
    </source>
</evidence>
<dbReference type="PANTHER" id="PTHR15893:SF0">
    <property type="entry name" value="LARGE RIBOSOMAL SUBUNIT PROTEIN BL27M"/>
    <property type="match status" value="1"/>
</dbReference>
<dbReference type="GO" id="GO:0003735">
    <property type="term" value="F:structural constituent of ribosome"/>
    <property type="evidence" value="ECO:0007669"/>
    <property type="project" value="InterPro"/>
</dbReference>
<dbReference type="GO" id="GO:0006412">
    <property type="term" value="P:translation"/>
    <property type="evidence" value="ECO:0007669"/>
    <property type="project" value="InterPro"/>
</dbReference>
<comment type="similarity">
    <text evidence="1">Belongs to the bacterial ribosomal protein bL27 family.</text>
</comment>